<sequence length="1067" mass="109640">MAPSPRATMPTPPPPPPLPPTEAPQRRRCRAPSPRPLLVALALLSLPACTRALLPKDARAMPGRPAGDGQQQQQQQQRSHQLEADDAGDGGGSSKRLVFHHVYNINVGDSECAGHGDAAAAAAAAGGGGGGGAARTVEGGGGAVFTHRVVVPSVPCGNHQQQQQQRQYNEQVAGLLARVELLEGEVASLRALCSVPTACCSGGGHGACGGERMELTGETVQRDPCSGRGALDPSTRACLCEPEWTGPDCTLKRPPQVLIPGGLFDGGCVGGCGGRGRCVSGVCHCGEAYTGPGCLIPAVQAQPCPQGTDGHDCPKAPEPTAEEVPALVPSSTVAPTAAVGTDPPVAGGGGGGDGDVAGEAVDSDESAWESVLLSRLSIRTVTCVDKAGQGGRGGAGGGAGGGGGGGSGGAVPARRIRPPSSDEPSGGAGPPASSPPEPEDLLDNALEDGDVAGRHDDRGYHDPGNHGDGAGAVPVSVVRVNDTSFTLSWEPAGVLGAGARRLLVRWWPSAAAPSASGARGGAGRPVGVAGGAGGRVGGAAGGDGGRVGGAAGGRVGVAGGAGKRVGVAGGGGGEVTVPVQAAVLVVSGLREASEYQLLVQGVVGGGDGDGAADGDDNGDAAGMVGPPMRVSVTTALQPLGALTVTKVSPTAARVTWPPPSPRVTGVRVTWYAPNVGGRAGAARSALLGGRSTWFTVTHLSPLTRYELTAMAVRGLARSSPSVAAFTTGLDPPRSVRVSGVTPWAASVSWKPPLGNATEFSVAYEASNDTHEESQELRIPASTPWVQLTKLRPNTHYSLLVTATSSLGGTRSQPARSHLVTAQLPYPFPRDCSQVLLNDPEKRWPEGAAAAGERGAAAREHVVIYLRGDPARPLHVTCDMHTDGGGWTVFQRRQSGLTNFERGWQEYEEGFGEPTREFWIGLRSLHALLAQARYELRVDLGDGEASAFAQYDRFAVGDAESLYRVRIGEYSGTAGDSLSYHHGRAFSTPDRDHDGAAPHCAESYRGGWWYRNCHKANLNGRYGDTSHSRGVNWVAWRGHEGSLSFVEMKLRPHTFQDTLAKRRRRHGD</sequence>
<comment type="subcellular location">
    <subcellularLocation>
        <location evidence="1">Secreted</location>
        <location evidence="1">Extracellular space</location>
        <location evidence="1">Extracellular matrix</location>
    </subcellularLocation>
</comment>
<evidence type="ECO:0000256" key="8">
    <source>
        <dbReference type="SAM" id="MobiDB-lite"/>
    </source>
</evidence>
<dbReference type="PROSITE" id="PS00514">
    <property type="entry name" value="FIBRINOGEN_C_1"/>
    <property type="match status" value="1"/>
</dbReference>
<evidence type="ECO:0000256" key="4">
    <source>
        <dbReference type="ARBA" id="ARBA00022536"/>
    </source>
</evidence>
<name>A0AAJ7XJH6_PETMA</name>
<feature type="compositionally biased region" description="Basic and acidic residues" evidence="8">
    <location>
        <begin position="451"/>
        <end position="465"/>
    </location>
</feature>
<dbReference type="RefSeq" id="XP_032836627.1">
    <property type="nucleotide sequence ID" value="XM_032980736.1"/>
</dbReference>
<dbReference type="PROSITE" id="PS00022">
    <property type="entry name" value="EGF_1"/>
    <property type="match status" value="1"/>
</dbReference>
<dbReference type="Gene3D" id="2.60.40.10">
    <property type="entry name" value="Immunoglobulins"/>
    <property type="match status" value="2"/>
</dbReference>
<dbReference type="RefSeq" id="XP_032836629.1">
    <property type="nucleotide sequence ID" value="XM_032980738.1"/>
</dbReference>
<dbReference type="FunFam" id="3.90.215.10:FF:000001">
    <property type="entry name" value="Tenascin isoform 1"/>
    <property type="match status" value="1"/>
</dbReference>
<keyword evidence="3" id="KW-0272">Extracellular matrix</keyword>
<dbReference type="PROSITE" id="PS50853">
    <property type="entry name" value="FN3"/>
    <property type="match status" value="2"/>
</dbReference>
<proteinExistence type="inferred from homology"/>
<evidence type="ECO:0000256" key="3">
    <source>
        <dbReference type="ARBA" id="ARBA00022530"/>
    </source>
</evidence>
<evidence type="ECO:0000313" key="14">
    <source>
        <dbReference type="RefSeq" id="XP_032836629.1"/>
    </source>
</evidence>
<evidence type="ECO:0000313" key="13">
    <source>
        <dbReference type="RefSeq" id="XP_032836628.1"/>
    </source>
</evidence>
<feature type="compositionally biased region" description="Pro residues" evidence="8">
    <location>
        <begin position="10"/>
        <end position="22"/>
    </location>
</feature>
<dbReference type="InterPro" id="IPR000742">
    <property type="entry name" value="EGF"/>
</dbReference>
<dbReference type="InterPro" id="IPR002181">
    <property type="entry name" value="Fibrinogen_a/b/g_C_dom"/>
</dbReference>
<dbReference type="InterPro" id="IPR014716">
    <property type="entry name" value="Fibrinogen_a/b/g_C_1"/>
</dbReference>
<dbReference type="SUPFAM" id="SSF49265">
    <property type="entry name" value="Fibronectin type III"/>
    <property type="match status" value="2"/>
</dbReference>
<evidence type="ECO:0000259" key="9">
    <source>
        <dbReference type="PROSITE" id="PS50853"/>
    </source>
</evidence>
<dbReference type="Gene3D" id="3.90.215.10">
    <property type="entry name" value="Gamma Fibrinogen, chain A, domain 1"/>
    <property type="match status" value="1"/>
</dbReference>
<dbReference type="SUPFAM" id="SSF56496">
    <property type="entry name" value="Fibrinogen C-terminal domain-like"/>
    <property type="match status" value="1"/>
</dbReference>
<feature type="domain" description="Fibrinogen C-terminal" evidence="10">
    <location>
        <begin position="822"/>
        <end position="1053"/>
    </location>
</feature>
<dbReference type="Gene3D" id="2.170.300.10">
    <property type="entry name" value="Tie2 ligand-binding domain superfamily"/>
    <property type="match status" value="1"/>
</dbReference>
<feature type="compositionally biased region" description="Gly residues" evidence="8">
    <location>
        <begin position="388"/>
        <end position="409"/>
    </location>
</feature>
<evidence type="ECO:0000256" key="1">
    <source>
        <dbReference type="ARBA" id="ARBA00004498"/>
    </source>
</evidence>
<evidence type="ECO:0000313" key="12">
    <source>
        <dbReference type="RefSeq" id="XP_032836627.1"/>
    </source>
</evidence>
<evidence type="ECO:0000256" key="7">
    <source>
        <dbReference type="ARBA" id="ARBA00023157"/>
    </source>
</evidence>
<dbReference type="InterPro" id="IPR013783">
    <property type="entry name" value="Ig-like_fold"/>
</dbReference>
<feature type="domain" description="Fibronectin type-III" evidence="9">
    <location>
        <begin position="638"/>
        <end position="730"/>
    </location>
</feature>
<feature type="compositionally biased region" description="Gly residues" evidence="8">
    <location>
        <begin position="346"/>
        <end position="355"/>
    </location>
</feature>
<dbReference type="InterPro" id="IPR020837">
    <property type="entry name" value="Fibrinogen_CS"/>
</dbReference>
<keyword evidence="4" id="KW-0245">EGF-like domain</keyword>
<dbReference type="Proteomes" id="UP001318040">
    <property type="component" value="Chromosome 74"/>
</dbReference>
<keyword evidence="7" id="KW-1015">Disulfide bond</keyword>
<dbReference type="InterPro" id="IPR036116">
    <property type="entry name" value="FN3_sf"/>
</dbReference>
<feature type="region of interest" description="Disordered" evidence="8">
    <location>
        <begin position="332"/>
        <end position="363"/>
    </location>
</feature>
<evidence type="ECO:0000256" key="6">
    <source>
        <dbReference type="ARBA" id="ARBA00022737"/>
    </source>
</evidence>
<organism evidence="11 15">
    <name type="scientific">Petromyzon marinus</name>
    <name type="common">Sea lamprey</name>
    <dbReference type="NCBI Taxonomy" id="7757"/>
    <lineage>
        <taxon>Eukaryota</taxon>
        <taxon>Metazoa</taxon>
        <taxon>Chordata</taxon>
        <taxon>Craniata</taxon>
        <taxon>Vertebrata</taxon>
        <taxon>Cyclostomata</taxon>
        <taxon>Hyperoartia</taxon>
        <taxon>Petromyzontiformes</taxon>
        <taxon>Petromyzontidae</taxon>
        <taxon>Petromyzon</taxon>
    </lineage>
</organism>
<dbReference type="Pfam" id="PF00147">
    <property type="entry name" value="Fibrinogen_C"/>
    <property type="match status" value="1"/>
</dbReference>
<evidence type="ECO:0000256" key="5">
    <source>
        <dbReference type="ARBA" id="ARBA00022729"/>
    </source>
</evidence>
<dbReference type="SMART" id="SM00060">
    <property type="entry name" value="FN3"/>
    <property type="match status" value="3"/>
</dbReference>
<dbReference type="CDD" id="cd00087">
    <property type="entry name" value="FReD"/>
    <property type="match status" value="1"/>
</dbReference>
<gene>
    <name evidence="12 13 14 15" type="primary">LOC116958217</name>
</gene>
<dbReference type="RefSeq" id="XP_032836628.1">
    <property type="nucleotide sequence ID" value="XM_032980737.1"/>
</dbReference>
<dbReference type="PANTHER" id="PTHR46708">
    <property type="entry name" value="TENASCIN"/>
    <property type="match status" value="1"/>
</dbReference>
<dbReference type="InterPro" id="IPR050991">
    <property type="entry name" value="ECM_Regulatory_Proteins"/>
</dbReference>
<evidence type="ECO:0000256" key="2">
    <source>
        <dbReference type="ARBA" id="ARBA00008673"/>
    </source>
</evidence>
<feature type="domain" description="Fibronectin type-III" evidence="9">
    <location>
        <begin position="731"/>
        <end position="824"/>
    </location>
</feature>
<feature type="compositionally biased region" description="Acidic residues" evidence="8">
    <location>
        <begin position="437"/>
        <end position="450"/>
    </location>
</feature>
<evidence type="ECO:0000313" key="11">
    <source>
        <dbReference type="Proteomes" id="UP001318040"/>
    </source>
</evidence>
<comment type="similarity">
    <text evidence="2">Belongs to the tenascin family.</text>
</comment>
<dbReference type="Pfam" id="PF00041">
    <property type="entry name" value="fn3"/>
    <property type="match status" value="2"/>
</dbReference>
<feature type="region of interest" description="Disordered" evidence="8">
    <location>
        <begin position="58"/>
        <end position="95"/>
    </location>
</feature>
<keyword evidence="11" id="KW-1185">Reference proteome</keyword>
<feature type="region of interest" description="Disordered" evidence="8">
    <location>
        <begin position="1"/>
        <end position="32"/>
    </location>
</feature>
<accession>A0AAJ7XJH6</accession>
<evidence type="ECO:0000313" key="15">
    <source>
        <dbReference type="RefSeq" id="XP_032836630.1"/>
    </source>
</evidence>
<dbReference type="KEGG" id="pmrn:116958217"/>
<keyword evidence="6" id="KW-0677">Repeat</keyword>
<reference evidence="12 13" key="1">
    <citation type="submission" date="2025-04" db="UniProtKB">
        <authorList>
            <consortium name="RefSeq"/>
        </authorList>
    </citation>
    <scope>IDENTIFICATION</scope>
    <source>
        <tissue evidence="12 13">Sperm</tissue>
    </source>
</reference>
<dbReference type="CDD" id="cd00063">
    <property type="entry name" value="FN3"/>
    <property type="match status" value="2"/>
</dbReference>
<protein>
    <submittedName>
        <fullName evidence="12 13">Tenascin-R-like</fullName>
    </submittedName>
</protein>
<dbReference type="RefSeq" id="XP_032836630.1">
    <property type="nucleotide sequence ID" value="XM_032980739.1"/>
</dbReference>
<keyword evidence="5" id="KW-0732">Signal</keyword>
<dbReference type="AlphaFoldDB" id="A0AAJ7XJH6"/>
<feature type="region of interest" description="Disordered" evidence="8">
    <location>
        <begin position="386"/>
        <end position="472"/>
    </location>
</feature>
<dbReference type="InterPro" id="IPR003961">
    <property type="entry name" value="FN3_dom"/>
</dbReference>
<dbReference type="InterPro" id="IPR036056">
    <property type="entry name" value="Fibrinogen-like_C"/>
</dbReference>
<dbReference type="PROSITE" id="PS51406">
    <property type="entry name" value="FIBRINOGEN_C_2"/>
    <property type="match status" value="1"/>
</dbReference>
<dbReference type="SMART" id="SM00186">
    <property type="entry name" value="FBG"/>
    <property type="match status" value="1"/>
</dbReference>
<evidence type="ECO:0000259" key="10">
    <source>
        <dbReference type="PROSITE" id="PS51406"/>
    </source>
</evidence>
<keyword evidence="3" id="KW-0964">Secreted</keyword>
<dbReference type="PANTHER" id="PTHR46708:SF13">
    <property type="entry name" value="TENASCIN-R"/>
    <property type="match status" value="1"/>
</dbReference>